<dbReference type="HAMAP" id="MF_00795">
    <property type="entry name" value="CutC"/>
    <property type="match status" value="1"/>
</dbReference>
<dbReference type="GO" id="GO:0005507">
    <property type="term" value="F:copper ion binding"/>
    <property type="evidence" value="ECO:0007669"/>
    <property type="project" value="TreeGrafter"/>
</dbReference>
<dbReference type="PANTHER" id="PTHR12598">
    <property type="entry name" value="COPPER HOMEOSTASIS PROTEIN CUTC"/>
    <property type="match status" value="1"/>
</dbReference>
<dbReference type="EMBL" id="WXYO01000001">
    <property type="protein sequence ID" value="NAS10372.1"/>
    <property type="molecule type" value="Genomic_DNA"/>
</dbReference>
<evidence type="ECO:0000256" key="1">
    <source>
        <dbReference type="ARBA" id="ARBA00007768"/>
    </source>
</evidence>
<evidence type="ECO:0000256" key="2">
    <source>
        <dbReference type="HAMAP-Rule" id="MF_00795"/>
    </source>
</evidence>
<organism evidence="3 4">
    <name type="scientific">Poritiphilus flavus</name>
    <dbReference type="NCBI Taxonomy" id="2697053"/>
    <lineage>
        <taxon>Bacteria</taxon>
        <taxon>Pseudomonadati</taxon>
        <taxon>Bacteroidota</taxon>
        <taxon>Flavobacteriia</taxon>
        <taxon>Flavobacteriales</taxon>
        <taxon>Flavobacteriaceae</taxon>
        <taxon>Poritiphilus</taxon>
    </lineage>
</organism>
<gene>
    <name evidence="2" type="primary">cutC</name>
    <name evidence="3" type="ORF">GTQ38_00045</name>
</gene>
<dbReference type="Pfam" id="PF03932">
    <property type="entry name" value="CutC"/>
    <property type="match status" value="1"/>
</dbReference>
<evidence type="ECO:0000313" key="3">
    <source>
        <dbReference type="EMBL" id="NAS10372.1"/>
    </source>
</evidence>
<dbReference type="Gene3D" id="3.20.20.380">
    <property type="entry name" value="Copper homeostasis (CutC) domain"/>
    <property type="match status" value="1"/>
</dbReference>
<dbReference type="InterPro" id="IPR036822">
    <property type="entry name" value="CutC-like_dom_sf"/>
</dbReference>
<evidence type="ECO:0000313" key="4">
    <source>
        <dbReference type="Proteomes" id="UP000475249"/>
    </source>
</evidence>
<comment type="subcellular location">
    <subcellularLocation>
        <location evidence="2">Cytoplasm</location>
    </subcellularLocation>
</comment>
<name>A0A6L9E708_9FLAO</name>
<keyword evidence="2" id="KW-0963">Cytoplasm</keyword>
<comment type="caution">
    <text evidence="2">Once thought to be involved in copper homeostasis, experiments in E.coli have shown this is not the case.</text>
</comment>
<protein>
    <recommendedName>
        <fullName evidence="2">PF03932 family protein CutC</fullName>
    </recommendedName>
</protein>
<dbReference type="Proteomes" id="UP000475249">
    <property type="component" value="Unassembled WGS sequence"/>
</dbReference>
<comment type="caution">
    <text evidence="3">The sequence shown here is derived from an EMBL/GenBank/DDBJ whole genome shotgun (WGS) entry which is preliminary data.</text>
</comment>
<sequence length="240" mass="26138">MTVEVCANSLESAINAETAGADRIELCTELGVGGLTPSYGLIKEARKRLNIPIHVLIRPRSGDFTYSADEFGIMKQDIAVCGDLGVDGIVCGVLHADGTLDEERTKELLECTGELRFTFHRAFDWAKDALNTAMLLEQMGADHILTSGQQTSAVAGLPLLTQLQKQLTRCALIPAGGIRPENAYQFKEKGFQNLHLSAVRFRQTLADMPAIPMNSPSFLQEGQIGISDPQVIQKVLEIVK</sequence>
<accession>A0A6L9E708</accession>
<dbReference type="PANTHER" id="PTHR12598:SF0">
    <property type="entry name" value="COPPER HOMEOSTASIS PROTEIN CUTC HOMOLOG"/>
    <property type="match status" value="1"/>
</dbReference>
<dbReference type="GO" id="GO:0005737">
    <property type="term" value="C:cytoplasm"/>
    <property type="evidence" value="ECO:0007669"/>
    <property type="project" value="UniProtKB-SubCell"/>
</dbReference>
<keyword evidence="4" id="KW-1185">Reference proteome</keyword>
<comment type="similarity">
    <text evidence="1 2">Belongs to the CutC family.</text>
</comment>
<dbReference type="InterPro" id="IPR005627">
    <property type="entry name" value="CutC-like"/>
</dbReference>
<proteinExistence type="inferred from homology"/>
<dbReference type="AlphaFoldDB" id="A0A6L9E708"/>
<dbReference type="SUPFAM" id="SSF110395">
    <property type="entry name" value="CutC-like"/>
    <property type="match status" value="1"/>
</dbReference>
<dbReference type="RefSeq" id="WP_161433189.1">
    <property type="nucleotide sequence ID" value="NZ_WXYO01000001.1"/>
</dbReference>
<reference evidence="3 4" key="1">
    <citation type="submission" date="2020-01" db="EMBL/GenBank/DDBJ databases">
        <title>Bacteria diversity of Porities sp.</title>
        <authorList>
            <person name="Wang G."/>
        </authorList>
    </citation>
    <scope>NUCLEOTIDE SEQUENCE [LARGE SCALE GENOMIC DNA]</scope>
    <source>
        <strain evidence="3 4">R33</strain>
    </source>
</reference>